<sequence length="224" mass="24881">MADEPLGLTVHSMPSPRQALDGAEGRRTVLGRWKMILVMLCCASPVIASYFTYYVIRPEGRRVYGELIDPQRALPDIVATTREGAQVPLGSLKGQWLLVAVADAACDTLCEQQLYLQRQLRESLGREKDRLDRVWLVSDAAPVPSRLDNALRGATVLRVPAAQLAQWLTPASGHALAEHFYVVDPMGNWMMRFPARMDTAGAGRAKRDLDRLLRASSSWDEPGR</sequence>
<feature type="transmembrane region" description="Helical" evidence="2">
    <location>
        <begin position="35"/>
        <end position="56"/>
    </location>
</feature>
<proteinExistence type="predicted"/>
<gene>
    <name evidence="3" type="ORF">GCM10023165_14710</name>
</gene>
<dbReference type="Proteomes" id="UP001500975">
    <property type="component" value="Unassembled WGS sequence"/>
</dbReference>
<evidence type="ECO:0000256" key="2">
    <source>
        <dbReference type="SAM" id="Phobius"/>
    </source>
</evidence>
<dbReference type="Gene3D" id="3.40.30.10">
    <property type="entry name" value="Glutaredoxin"/>
    <property type="match status" value="1"/>
</dbReference>
<keyword evidence="2" id="KW-0812">Transmembrane</keyword>
<dbReference type="InterPro" id="IPR036249">
    <property type="entry name" value="Thioredoxin-like_sf"/>
</dbReference>
<evidence type="ECO:0000313" key="4">
    <source>
        <dbReference type="Proteomes" id="UP001500975"/>
    </source>
</evidence>
<feature type="region of interest" description="Disordered" evidence="1">
    <location>
        <begin position="1"/>
        <end position="21"/>
    </location>
</feature>
<protein>
    <submittedName>
        <fullName evidence="3">Cytochrome c oxidase subunit I</fullName>
    </submittedName>
</protein>
<dbReference type="EMBL" id="BAABGJ010000011">
    <property type="protein sequence ID" value="GAA4337023.1"/>
    <property type="molecule type" value="Genomic_DNA"/>
</dbReference>
<dbReference type="SUPFAM" id="SSF52833">
    <property type="entry name" value="Thioredoxin-like"/>
    <property type="match status" value="1"/>
</dbReference>
<keyword evidence="2" id="KW-0472">Membrane</keyword>
<keyword evidence="4" id="KW-1185">Reference proteome</keyword>
<accession>A0ABP8HC15</accession>
<organism evidence="3 4">
    <name type="scientific">Variovorax defluvii</name>
    <dbReference type="NCBI Taxonomy" id="913761"/>
    <lineage>
        <taxon>Bacteria</taxon>
        <taxon>Pseudomonadati</taxon>
        <taxon>Pseudomonadota</taxon>
        <taxon>Betaproteobacteria</taxon>
        <taxon>Burkholderiales</taxon>
        <taxon>Comamonadaceae</taxon>
        <taxon>Variovorax</taxon>
    </lineage>
</organism>
<keyword evidence="2" id="KW-1133">Transmembrane helix</keyword>
<name>A0ABP8HC15_9BURK</name>
<evidence type="ECO:0000313" key="3">
    <source>
        <dbReference type="EMBL" id="GAA4337023.1"/>
    </source>
</evidence>
<evidence type="ECO:0000256" key="1">
    <source>
        <dbReference type="SAM" id="MobiDB-lite"/>
    </source>
</evidence>
<reference evidence="4" key="1">
    <citation type="journal article" date="2019" name="Int. J. Syst. Evol. Microbiol.">
        <title>The Global Catalogue of Microorganisms (GCM) 10K type strain sequencing project: providing services to taxonomists for standard genome sequencing and annotation.</title>
        <authorList>
            <consortium name="The Broad Institute Genomics Platform"/>
            <consortium name="The Broad Institute Genome Sequencing Center for Infectious Disease"/>
            <person name="Wu L."/>
            <person name="Ma J."/>
        </authorList>
    </citation>
    <scope>NUCLEOTIDE SEQUENCE [LARGE SCALE GENOMIC DNA]</scope>
    <source>
        <strain evidence="4">JCM 17804</strain>
    </source>
</reference>
<comment type="caution">
    <text evidence="3">The sequence shown here is derived from an EMBL/GenBank/DDBJ whole genome shotgun (WGS) entry which is preliminary data.</text>
</comment>